<organism evidence="1 2">
    <name type="scientific">Dendrolimus kikuchii</name>
    <dbReference type="NCBI Taxonomy" id="765133"/>
    <lineage>
        <taxon>Eukaryota</taxon>
        <taxon>Metazoa</taxon>
        <taxon>Ecdysozoa</taxon>
        <taxon>Arthropoda</taxon>
        <taxon>Hexapoda</taxon>
        <taxon>Insecta</taxon>
        <taxon>Pterygota</taxon>
        <taxon>Neoptera</taxon>
        <taxon>Endopterygota</taxon>
        <taxon>Lepidoptera</taxon>
        <taxon>Glossata</taxon>
        <taxon>Ditrysia</taxon>
        <taxon>Bombycoidea</taxon>
        <taxon>Lasiocampidae</taxon>
        <taxon>Dendrolimus</taxon>
    </lineage>
</organism>
<reference evidence="1 2" key="1">
    <citation type="journal article" date="2021" name="Front. Genet.">
        <title>Chromosome-Level Genome Assembly Reveals Significant Gene Expansion in the Toll and IMD Signaling Pathways of Dendrolimus kikuchii.</title>
        <authorList>
            <person name="Zhou J."/>
            <person name="Wu P."/>
            <person name="Xiong Z."/>
            <person name="Liu N."/>
            <person name="Zhao N."/>
            <person name="Ji M."/>
            <person name="Qiu Y."/>
            <person name="Yang B."/>
        </authorList>
    </citation>
    <scope>NUCLEOTIDE SEQUENCE [LARGE SCALE GENOMIC DNA]</scope>
    <source>
        <strain evidence="1">Ann1</strain>
    </source>
</reference>
<sequence>MASLRAEITRVRPTLVPQPRKRQQPTPPPPPPPPPPTALGRRFKDEEELLRHLTLSLGAMMDAKLAALNDRLLPETRGNLNHCATAQDLLVQSMAQWGIQLAVVAEPYYVPPRSDWAGDLDGLVAIIVRTAAACPPLAGVVRGRGYVAATIGEIVVVGGYFSPNRRLADFEGWIEEVGTVVARSRPRPVLVLGDFNAKSVSWGSPNTCARGEALEEWAIEKGLVVLNRGSVHTCVRQQGGSIVDVTFASPELARRVRDWRVVTGVETLSDHRLNKLYIFSVIILLHTDKEMRTPGCRKTQFIAFPDLGILLLKFVFRIVIKKNILLLSYLFYGSL</sequence>
<evidence type="ECO:0000313" key="2">
    <source>
        <dbReference type="Proteomes" id="UP000824533"/>
    </source>
</evidence>
<proteinExistence type="predicted"/>
<keyword evidence="2" id="KW-1185">Reference proteome</keyword>
<dbReference type="Proteomes" id="UP000824533">
    <property type="component" value="Linkage Group LG26"/>
</dbReference>
<accession>A0ACC1CHE5</accession>
<comment type="caution">
    <text evidence="1">The sequence shown here is derived from an EMBL/GenBank/DDBJ whole genome shotgun (WGS) entry which is preliminary data.</text>
</comment>
<protein>
    <submittedName>
        <fullName evidence="1">Uncharacterized protein</fullName>
    </submittedName>
</protein>
<gene>
    <name evidence="1" type="ORF">K1T71_013722</name>
</gene>
<name>A0ACC1CHE5_9NEOP</name>
<evidence type="ECO:0000313" key="1">
    <source>
        <dbReference type="EMBL" id="KAJ0170950.1"/>
    </source>
</evidence>
<dbReference type="EMBL" id="CM034412">
    <property type="protein sequence ID" value="KAJ0170950.1"/>
    <property type="molecule type" value="Genomic_DNA"/>
</dbReference>